<dbReference type="EMBL" id="JAHLQT010002696">
    <property type="protein sequence ID" value="KAG7176785.1"/>
    <property type="molecule type" value="Genomic_DNA"/>
</dbReference>
<name>A0A8J5NB41_HOMAM</name>
<dbReference type="Pfam" id="PF00095">
    <property type="entry name" value="WAP"/>
    <property type="match status" value="2"/>
</dbReference>
<dbReference type="InterPro" id="IPR001007">
    <property type="entry name" value="VWF_dom"/>
</dbReference>
<sequence length="380" mass="41577">MTCLCTYSGIVKSKKDCPSPGPRPNAGCEIVVEDCCQTWDCGKDCKDQNGVHHNVGDTWVDPRDPCMTCLCTYSGIVKSKKDCPSPGPRPNAGCKIVVEDCCQKWDCGKDCKDQNGVHHNVGDTWVDPRDPCMTCLCTYSGIVKSKKDCPSPGPRPNAGCEIVIEDCCQKWDCGKDCKDQNGVHHNVGDTWVDPRDPCMTCLCTYSGIVKSKKDCPSPGPRPNAGCEIVIEDCCQKWDCGKNSTCPDPNSFERYCKQYYDQCQSDLDCKSGMQCCLVAGCGKECMSGNGERCPDTTGIVTPCVVTEEDCSTDEDCEGILRCCPYGCSKRCLVPGSECPAHCPPIHKPVCGSDGKVYSSECDLKQRSCRTPYLKKVKDEYC</sequence>
<evidence type="ECO:0000313" key="4">
    <source>
        <dbReference type="Proteomes" id="UP000747542"/>
    </source>
</evidence>
<dbReference type="SUPFAM" id="SSF57256">
    <property type="entry name" value="Elafin-like"/>
    <property type="match status" value="1"/>
</dbReference>
<evidence type="ECO:0000259" key="2">
    <source>
        <dbReference type="PROSITE" id="PS51465"/>
    </source>
</evidence>
<dbReference type="SUPFAM" id="SSF57603">
    <property type="entry name" value="FnI-like domain"/>
    <property type="match status" value="2"/>
</dbReference>
<reference evidence="3" key="1">
    <citation type="journal article" date="2021" name="Sci. Adv.">
        <title>The American lobster genome reveals insights on longevity, neural, and immune adaptations.</title>
        <authorList>
            <person name="Polinski J.M."/>
            <person name="Zimin A.V."/>
            <person name="Clark K.F."/>
            <person name="Kohn A.B."/>
            <person name="Sadowski N."/>
            <person name="Timp W."/>
            <person name="Ptitsyn A."/>
            <person name="Khanna P."/>
            <person name="Romanova D.Y."/>
            <person name="Williams P."/>
            <person name="Greenwood S.J."/>
            <person name="Moroz L.L."/>
            <person name="Walt D.R."/>
            <person name="Bodnar A.G."/>
        </authorList>
    </citation>
    <scope>NUCLEOTIDE SEQUENCE</scope>
    <source>
        <strain evidence="3">GMGI-L3</strain>
    </source>
</reference>
<dbReference type="Gene3D" id="4.10.75.10">
    <property type="entry name" value="Elafin-like"/>
    <property type="match status" value="2"/>
</dbReference>
<accession>A0A8J5NB41</accession>
<evidence type="ECO:0000313" key="3">
    <source>
        <dbReference type="EMBL" id="KAG7176785.1"/>
    </source>
</evidence>
<proteinExistence type="predicted"/>
<keyword evidence="4" id="KW-1185">Reference proteome</keyword>
<dbReference type="GO" id="GO:0030414">
    <property type="term" value="F:peptidase inhibitor activity"/>
    <property type="evidence" value="ECO:0007669"/>
    <property type="project" value="InterPro"/>
</dbReference>
<dbReference type="InterPro" id="IPR036058">
    <property type="entry name" value="Kazal_dom_sf"/>
</dbReference>
<dbReference type="SUPFAM" id="SSF100895">
    <property type="entry name" value="Kazal-type serine protease inhibitors"/>
    <property type="match status" value="1"/>
</dbReference>
<comment type="caution">
    <text evidence="3">The sequence shown here is derived from an EMBL/GenBank/DDBJ whole genome shotgun (WGS) entry which is preliminary data.</text>
</comment>
<dbReference type="InterPro" id="IPR002350">
    <property type="entry name" value="Kazal_dom"/>
</dbReference>
<dbReference type="GO" id="GO:0005576">
    <property type="term" value="C:extracellular region"/>
    <property type="evidence" value="ECO:0007669"/>
    <property type="project" value="InterPro"/>
</dbReference>
<organism evidence="3 4">
    <name type="scientific">Homarus americanus</name>
    <name type="common">American lobster</name>
    <dbReference type="NCBI Taxonomy" id="6706"/>
    <lineage>
        <taxon>Eukaryota</taxon>
        <taxon>Metazoa</taxon>
        <taxon>Ecdysozoa</taxon>
        <taxon>Arthropoda</taxon>
        <taxon>Crustacea</taxon>
        <taxon>Multicrustacea</taxon>
        <taxon>Malacostraca</taxon>
        <taxon>Eumalacostraca</taxon>
        <taxon>Eucarida</taxon>
        <taxon>Decapoda</taxon>
        <taxon>Pleocyemata</taxon>
        <taxon>Astacidea</taxon>
        <taxon>Nephropoidea</taxon>
        <taxon>Nephropidae</taxon>
        <taxon>Homarus</taxon>
    </lineage>
</organism>
<dbReference type="CDD" id="cd00104">
    <property type="entry name" value="KAZAL_FS"/>
    <property type="match status" value="1"/>
</dbReference>
<feature type="domain" description="WAP" evidence="1">
    <location>
        <begin position="289"/>
        <end position="334"/>
    </location>
</feature>
<dbReference type="Proteomes" id="UP000747542">
    <property type="component" value="Unassembled WGS sequence"/>
</dbReference>
<dbReference type="InterPro" id="IPR008197">
    <property type="entry name" value="WAP_dom"/>
</dbReference>
<dbReference type="SMART" id="SM00217">
    <property type="entry name" value="WAP"/>
    <property type="match status" value="1"/>
</dbReference>
<feature type="domain" description="WAP" evidence="1">
    <location>
        <begin position="238"/>
        <end position="288"/>
    </location>
</feature>
<dbReference type="PROSITE" id="PS51390">
    <property type="entry name" value="WAP"/>
    <property type="match status" value="2"/>
</dbReference>
<evidence type="ECO:0000259" key="1">
    <source>
        <dbReference type="PROSITE" id="PS51390"/>
    </source>
</evidence>
<protein>
    <submittedName>
        <fullName evidence="3">Mucin-19-like 3</fullName>
    </submittedName>
</protein>
<dbReference type="PROSITE" id="PS51465">
    <property type="entry name" value="KAZAL_2"/>
    <property type="match status" value="1"/>
</dbReference>
<dbReference type="AlphaFoldDB" id="A0A8J5NB41"/>
<feature type="domain" description="Kazal-like" evidence="2">
    <location>
        <begin position="331"/>
        <end position="380"/>
    </location>
</feature>
<gene>
    <name evidence="3" type="primary">MUC19-L3</name>
    <name evidence="3" type="ORF">Hamer_G026985</name>
</gene>
<dbReference type="Gene3D" id="3.30.60.30">
    <property type="match status" value="1"/>
</dbReference>
<dbReference type="InterPro" id="IPR036645">
    <property type="entry name" value="Elafin-like_sf"/>
</dbReference>
<dbReference type="SMART" id="SM00280">
    <property type="entry name" value="KAZAL"/>
    <property type="match status" value="1"/>
</dbReference>
<dbReference type="SMART" id="SM00214">
    <property type="entry name" value="VWC"/>
    <property type="match status" value="3"/>
</dbReference>